<organism evidence="12">
    <name type="scientific">Physcomitrium patens</name>
    <name type="common">Spreading-leaved earth moss</name>
    <name type="synonym">Physcomitrella patens</name>
    <dbReference type="NCBI Taxonomy" id="3218"/>
    <lineage>
        <taxon>Eukaryota</taxon>
        <taxon>Viridiplantae</taxon>
        <taxon>Streptophyta</taxon>
        <taxon>Embryophyta</taxon>
        <taxon>Bryophyta</taxon>
        <taxon>Bryophytina</taxon>
        <taxon>Bryopsida</taxon>
        <taxon>Funariidae</taxon>
        <taxon>Funariales</taxon>
        <taxon>Funariaceae</taxon>
        <taxon>Physcomitrium</taxon>
    </lineage>
</organism>
<comment type="cofactor">
    <cofactor evidence="2">
        <name>Mg(2+)</name>
        <dbReference type="ChEBI" id="CHEBI:18420"/>
    </cofactor>
</comment>
<evidence type="ECO:0000256" key="9">
    <source>
        <dbReference type="RuleBase" id="RU003465"/>
    </source>
</evidence>
<dbReference type="InterPro" id="IPR000222">
    <property type="entry name" value="PP2C_BS"/>
</dbReference>
<accession>B1B5N7</accession>
<evidence type="ECO:0000256" key="5">
    <source>
        <dbReference type="ARBA" id="ARBA00022801"/>
    </source>
</evidence>
<feature type="region of interest" description="Disordered" evidence="10">
    <location>
        <begin position="142"/>
        <end position="170"/>
    </location>
</feature>
<reference evidence="13 14" key="3">
    <citation type="journal article" date="2018" name="Plant J.">
        <title>The Physcomitrella patens chromosome-scale assembly reveals moss genome structure and evolution.</title>
        <authorList>
            <person name="Lang D."/>
            <person name="Ullrich K.K."/>
            <person name="Murat F."/>
            <person name="Fuchs J."/>
            <person name="Jenkins J."/>
            <person name="Haas F.B."/>
            <person name="Piednoel M."/>
            <person name="Gundlach H."/>
            <person name="Van Bel M."/>
            <person name="Meyberg R."/>
            <person name="Vives C."/>
            <person name="Morata J."/>
            <person name="Symeonidi A."/>
            <person name="Hiss M."/>
            <person name="Muchero W."/>
            <person name="Kamisugi Y."/>
            <person name="Saleh O."/>
            <person name="Blanc G."/>
            <person name="Decker E.L."/>
            <person name="van Gessel N."/>
            <person name="Grimwood J."/>
            <person name="Hayes R.D."/>
            <person name="Graham S.W."/>
            <person name="Gunter L.E."/>
            <person name="McDaniel S.F."/>
            <person name="Hoernstein S.N.W."/>
            <person name="Larsson A."/>
            <person name="Li F.W."/>
            <person name="Perroud P.F."/>
            <person name="Phillips J."/>
            <person name="Ranjan P."/>
            <person name="Rokshar D.S."/>
            <person name="Rothfels C.J."/>
            <person name="Schneider L."/>
            <person name="Shu S."/>
            <person name="Stevenson D.W."/>
            <person name="Thummler F."/>
            <person name="Tillich M."/>
            <person name="Villarreal Aguilar J.C."/>
            <person name="Widiez T."/>
            <person name="Wong G.K."/>
            <person name="Wymore A."/>
            <person name="Zhang Y."/>
            <person name="Zimmer A.D."/>
            <person name="Quatrano R.S."/>
            <person name="Mayer K.F.X."/>
            <person name="Goodstein D."/>
            <person name="Casacuberta J.M."/>
            <person name="Vandepoele K."/>
            <person name="Reski R."/>
            <person name="Cuming A.C."/>
            <person name="Tuskan G.A."/>
            <person name="Maumus F."/>
            <person name="Salse J."/>
            <person name="Schmutz J."/>
            <person name="Rensing S.A."/>
        </authorList>
    </citation>
    <scope>NUCLEOTIDE SEQUENCE [LARGE SCALE GENOMIC DNA]</scope>
    <source>
        <strain evidence="13 14">cv. Gransden 2004</strain>
    </source>
</reference>
<keyword evidence="5 9" id="KW-0378">Hydrolase</keyword>
<keyword evidence="8" id="KW-0464">Manganese</keyword>
<sequence length="595" mass="62922">MATAKTCRSAHGGLMEESSGCENGAVSSRRRRMEIRGFKMMTNSSSFVEQPVSKRLRPVSGIFDVPPGDEDGSHALCVTNRDNALCGSTCSVEWGQENSANRLSVCEVIREPEQAATSLSAAWERPSGGDCRLGNEDGCAINASETVGSSNSDRMSSGGSSNSGLPVEESDVSSTLTFAEGSLSPSGNMNNAVQGPFQALAYEPDNSGTADMAVSTASDILTLGSVDNNQTLDMPGVLFQHPSPLQATGANDVPDFSAVVPSDAGGPRAPCFSGNDCPPHGMVSLCGRRREMEDAVVAKSCFMKLPCNKVGGCNAGGLEEAPLHYFGVYDGHGGSQAANFCAERLHQALAEEVESAFAQSGNVDQNASNWEVQWQAAMTQCFKRMDAEVGGFCLEECECSISGNPRHSPEPIAPETVGTTAIVAVVGACQIIVGNCGDSRAVLSRGGIAIPLSVDHKPEREDEMARVEAAGGRVIYWNGYRVLGVLAMSRALGDRYLKPYVIPEPEVQCIKRAEDDECLILASDGLWDVMSNEAVCDIARRALSCRRNVQPPVDGQEEETPAAQAAALLVKLALSKGSTDNISVVVVDLKVPRDR</sequence>
<dbReference type="InterPro" id="IPR015655">
    <property type="entry name" value="PP2C"/>
</dbReference>
<dbReference type="Proteomes" id="UP000006727">
    <property type="component" value="Chromosome 7"/>
</dbReference>
<evidence type="ECO:0000256" key="6">
    <source>
        <dbReference type="ARBA" id="ARBA00022842"/>
    </source>
</evidence>
<evidence type="ECO:0000313" key="13">
    <source>
        <dbReference type="EnsemblPlants" id="Pp3c7_5390V3.4"/>
    </source>
</evidence>
<dbReference type="HOGENOM" id="CLU_013173_20_3_1"/>
<dbReference type="GO" id="GO:0004722">
    <property type="term" value="F:protein serine/threonine phosphatase activity"/>
    <property type="evidence" value="ECO:0000318"/>
    <property type="project" value="GO_Central"/>
</dbReference>
<evidence type="ECO:0000256" key="8">
    <source>
        <dbReference type="ARBA" id="ARBA00023211"/>
    </source>
</evidence>
<evidence type="ECO:0000313" key="14">
    <source>
        <dbReference type="Proteomes" id="UP000006727"/>
    </source>
</evidence>
<dbReference type="EC" id="3.1.3.16" evidence="3"/>
<dbReference type="PROSITE" id="PS51746">
    <property type="entry name" value="PPM_2"/>
    <property type="match status" value="1"/>
</dbReference>
<dbReference type="SUPFAM" id="SSF81606">
    <property type="entry name" value="PP2C-like"/>
    <property type="match status" value="1"/>
</dbReference>
<evidence type="ECO:0000256" key="1">
    <source>
        <dbReference type="ARBA" id="ARBA00001936"/>
    </source>
</evidence>
<dbReference type="PANTHER" id="PTHR47992">
    <property type="entry name" value="PROTEIN PHOSPHATASE"/>
    <property type="match status" value="1"/>
</dbReference>
<dbReference type="Gramene" id="Pp3c7_5390V3.4">
    <property type="protein sequence ID" value="Pp3c7_5390V3.4"/>
    <property type="gene ID" value="Pp3c7_5390"/>
</dbReference>
<dbReference type="SMART" id="SM00332">
    <property type="entry name" value="PP2Cc"/>
    <property type="match status" value="1"/>
</dbReference>
<dbReference type="EnsemblPlants" id="Pp3c7_5390V3.4">
    <property type="protein sequence ID" value="Pp3c7_5390V3.4"/>
    <property type="gene ID" value="Pp3c7_5390"/>
</dbReference>
<protein>
    <recommendedName>
        <fullName evidence="3">protein-serine/threonine phosphatase</fullName>
        <ecNumber evidence="3">3.1.3.16</ecNumber>
    </recommendedName>
</protein>
<reference evidence="13" key="4">
    <citation type="submission" date="2020-12" db="UniProtKB">
        <authorList>
            <consortium name="EnsemblPlants"/>
        </authorList>
    </citation>
    <scope>IDENTIFICATION</scope>
</reference>
<evidence type="ECO:0000256" key="7">
    <source>
        <dbReference type="ARBA" id="ARBA00022912"/>
    </source>
</evidence>
<gene>
    <name evidence="12" type="primary">PpABI1A</name>
    <name evidence="13" type="synonym">LOC112284218</name>
</gene>
<dbReference type="FunFam" id="3.60.40.10:FF:000041">
    <property type="entry name" value="Protein phosphatase 2C 51"/>
    <property type="match status" value="1"/>
</dbReference>
<keyword evidence="7 9" id="KW-0904">Protein phosphatase</keyword>
<reference evidence="12" key="2">
    <citation type="journal article" date="2009" name="Plant Mol. Biol.">
        <title>Functional analyses of the ABI1-related protein phosphatase type 2C reveal evolutionarily conserved regulation of abscisic acid signaling between Arabidopsis and the moss Physcomitrella patens.</title>
        <authorList>
            <person name="Komatsu K."/>
            <person name="Nishikawa Y."/>
            <person name="Ohtsuka T."/>
            <person name="Taji T."/>
            <person name="Quatrano R.S."/>
            <person name="Tanaka S."/>
            <person name="Sakata Y."/>
        </authorList>
    </citation>
    <scope>NUCLEOTIDE SEQUENCE</scope>
</reference>
<dbReference type="EnsemblPlants" id="Pp3c7_5390V3.5">
    <property type="protein sequence ID" value="Pp3c7_5390V3.5"/>
    <property type="gene ID" value="Pp3c7_5390"/>
</dbReference>
<evidence type="ECO:0000313" key="12">
    <source>
        <dbReference type="EMBL" id="BAG12299.1"/>
    </source>
</evidence>
<comment type="cofactor">
    <cofactor evidence="1">
        <name>Mn(2+)</name>
        <dbReference type="ChEBI" id="CHEBI:29035"/>
    </cofactor>
</comment>
<evidence type="ECO:0000256" key="10">
    <source>
        <dbReference type="SAM" id="MobiDB-lite"/>
    </source>
</evidence>
<reference evidence="13 14" key="1">
    <citation type="journal article" date="2008" name="Science">
        <title>The Physcomitrella genome reveals evolutionary insights into the conquest of land by plants.</title>
        <authorList>
            <person name="Rensing S."/>
            <person name="Lang D."/>
            <person name="Zimmer A."/>
            <person name="Terry A."/>
            <person name="Salamov A."/>
            <person name="Shapiro H."/>
            <person name="Nishiyama T."/>
            <person name="Perroud P.-F."/>
            <person name="Lindquist E."/>
            <person name="Kamisugi Y."/>
            <person name="Tanahashi T."/>
            <person name="Sakakibara K."/>
            <person name="Fujita T."/>
            <person name="Oishi K."/>
            <person name="Shin-I T."/>
            <person name="Kuroki Y."/>
            <person name="Toyoda A."/>
            <person name="Suzuki Y."/>
            <person name="Hashimoto A."/>
            <person name="Yamaguchi K."/>
            <person name="Sugano A."/>
            <person name="Kohara Y."/>
            <person name="Fujiyama A."/>
            <person name="Anterola A."/>
            <person name="Aoki S."/>
            <person name="Ashton N."/>
            <person name="Barbazuk W.B."/>
            <person name="Barker E."/>
            <person name="Bennetzen J."/>
            <person name="Bezanilla M."/>
            <person name="Blankenship R."/>
            <person name="Cho S.H."/>
            <person name="Dutcher S."/>
            <person name="Estelle M."/>
            <person name="Fawcett J.A."/>
            <person name="Gundlach H."/>
            <person name="Hanada K."/>
            <person name="Heyl A."/>
            <person name="Hicks K.A."/>
            <person name="Hugh J."/>
            <person name="Lohr M."/>
            <person name="Mayer K."/>
            <person name="Melkozernov A."/>
            <person name="Murata T."/>
            <person name="Nelson D."/>
            <person name="Pils B."/>
            <person name="Prigge M."/>
            <person name="Reiss B."/>
            <person name="Renner T."/>
            <person name="Rombauts S."/>
            <person name="Rushton P."/>
            <person name="Sanderfoot A."/>
            <person name="Schween G."/>
            <person name="Shiu S.-H."/>
            <person name="Stueber K."/>
            <person name="Theodoulou F.L."/>
            <person name="Tu H."/>
            <person name="Van de Peer Y."/>
            <person name="Verrier P.J."/>
            <person name="Waters E."/>
            <person name="Wood A."/>
            <person name="Yang L."/>
            <person name="Cove D."/>
            <person name="Cuming A."/>
            <person name="Hasebe M."/>
            <person name="Lucas S."/>
            <person name="Mishler D.B."/>
            <person name="Reski R."/>
            <person name="Grigoriev I."/>
            <person name="Quatrano R.S."/>
            <person name="Boore J.L."/>
        </authorList>
    </citation>
    <scope>NUCLEOTIDE SEQUENCE [LARGE SCALE GENOMIC DNA]</scope>
    <source>
        <strain evidence="13 14">cv. Gransden 2004</strain>
    </source>
</reference>
<name>B1B5N7_PHYPA</name>
<dbReference type="GO" id="GO:0046872">
    <property type="term" value="F:metal ion binding"/>
    <property type="evidence" value="ECO:0007669"/>
    <property type="project" value="UniProtKB-KW"/>
</dbReference>
<dbReference type="Gramene" id="Pp3c7_5390V3.5">
    <property type="protein sequence ID" value="Pp3c7_5390V3.5"/>
    <property type="gene ID" value="Pp3c7_5390"/>
</dbReference>
<feature type="domain" description="PPM-type phosphatase" evidence="11">
    <location>
        <begin position="279"/>
        <end position="589"/>
    </location>
</feature>
<dbReference type="OrthoDB" id="10264738at2759"/>
<feature type="compositionally biased region" description="Low complexity" evidence="10">
    <location>
        <begin position="148"/>
        <end position="164"/>
    </location>
</feature>
<keyword evidence="14" id="KW-1185">Reference proteome</keyword>
<dbReference type="InterPro" id="IPR001932">
    <property type="entry name" value="PPM-type_phosphatase-like_dom"/>
</dbReference>
<dbReference type="EMBL" id="AB369256">
    <property type="protein sequence ID" value="BAG12299.1"/>
    <property type="molecule type" value="mRNA"/>
</dbReference>
<comment type="similarity">
    <text evidence="9">Belongs to the PP2C family.</text>
</comment>
<evidence type="ECO:0000256" key="4">
    <source>
        <dbReference type="ARBA" id="ARBA00022723"/>
    </source>
</evidence>
<dbReference type="Gene3D" id="3.60.40.10">
    <property type="entry name" value="PPM-type phosphatase domain"/>
    <property type="match status" value="1"/>
</dbReference>
<dbReference type="Pfam" id="PF00481">
    <property type="entry name" value="PP2C"/>
    <property type="match status" value="1"/>
</dbReference>
<dbReference type="CDD" id="cd00143">
    <property type="entry name" value="PP2Cc"/>
    <property type="match status" value="1"/>
</dbReference>
<evidence type="ECO:0000259" key="11">
    <source>
        <dbReference type="PROSITE" id="PS51746"/>
    </source>
</evidence>
<dbReference type="GO" id="GO:1902531">
    <property type="term" value="P:regulation of intracellular signal transduction"/>
    <property type="evidence" value="ECO:0000318"/>
    <property type="project" value="GO_Central"/>
</dbReference>
<proteinExistence type="evidence at transcript level"/>
<evidence type="ECO:0000256" key="2">
    <source>
        <dbReference type="ARBA" id="ARBA00001946"/>
    </source>
</evidence>
<keyword evidence="6" id="KW-0460">Magnesium</keyword>
<dbReference type="AlphaFoldDB" id="B1B5N7"/>
<dbReference type="PROSITE" id="PS01032">
    <property type="entry name" value="PPM_1"/>
    <property type="match status" value="1"/>
</dbReference>
<dbReference type="FunCoup" id="B1B5N7">
    <property type="interactions" value="546"/>
</dbReference>
<dbReference type="InterPro" id="IPR036457">
    <property type="entry name" value="PPM-type-like_dom_sf"/>
</dbReference>
<dbReference type="EMBL" id="ABEU02000007">
    <property type="status" value="NOT_ANNOTATED_CDS"/>
    <property type="molecule type" value="Genomic_DNA"/>
</dbReference>
<evidence type="ECO:0000256" key="3">
    <source>
        <dbReference type="ARBA" id="ARBA00013081"/>
    </source>
</evidence>
<keyword evidence="4" id="KW-0479">Metal-binding</keyword>